<gene>
    <name evidence="11" type="ORF">A2846_00785</name>
</gene>
<evidence type="ECO:0000313" key="11">
    <source>
        <dbReference type="EMBL" id="OGE84409.1"/>
    </source>
</evidence>
<dbReference type="GO" id="GO:0003678">
    <property type="term" value="F:DNA helicase activity"/>
    <property type="evidence" value="ECO:0007669"/>
    <property type="project" value="TreeGrafter"/>
</dbReference>
<protein>
    <recommendedName>
        <fullName evidence="13">Helicase C-terminal domain-containing protein</fullName>
    </recommendedName>
</protein>
<dbReference type="GO" id="GO:0016787">
    <property type="term" value="F:hydrolase activity"/>
    <property type="evidence" value="ECO:0007669"/>
    <property type="project" value="UniProtKB-KW"/>
</dbReference>
<sequence>MKKLFAHTDLEIALLTRSHKTHPPAGGPNSIFNIPIVIGTHALLQDKINFKKIGLLVIDEQHRFGVKQRQALLRGQTQTETQTNADRSQRQSVSSPLESVKVVPHLLSMTATPIPRTLALAFYGDLDISRIAELPSGRKKVITRLVAPENRAVAYEFIRKELARGRQAYVIVPLVEETDGEKKSVATETEKLRKIFPEFAVSMLHGRMDGGEKKQVMEDFKSNQTQILVSTTVVEVGVDVPNATIIIIENAERFGLSTLHQLRGRVGRGKWQSLCILFTESVSETTRSRLEAVVKSNDGFELAEIDLKLRGAGEMLGARQSGYIPFKIASLSDTKLIETAKAEALDLLAQDPMLSGHPKLAQKVNEISREAHLE</sequence>
<dbReference type="EMBL" id="MFEN01000013">
    <property type="protein sequence ID" value="OGE84409.1"/>
    <property type="molecule type" value="Genomic_DNA"/>
</dbReference>
<keyword evidence="7" id="KW-0234">DNA repair</keyword>
<evidence type="ECO:0000259" key="10">
    <source>
        <dbReference type="PROSITE" id="PS51194"/>
    </source>
</evidence>
<dbReference type="InterPro" id="IPR047112">
    <property type="entry name" value="RecG/Mfd"/>
</dbReference>
<feature type="region of interest" description="Disordered" evidence="8">
    <location>
        <begin position="74"/>
        <end position="96"/>
    </location>
</feature>
<keyword evidence="4" id="KW-0347">Helicase</keyword>
<dbReference type="SMART" id="SM00490">
    <property type="entry name" value="HELICc"/>
    <property type="match status" value="1"/>
</dbReference>
<dbReference type="InterPro" id="IPR027417">
    <property type="entry name" value="P-loop_NTPase"/>
</dbReference>
<dbReference type="PROSITE" id="PS51194">
    <property type="entry name" value="HELICASE_CTER"/>
    <property type="match status" value="1"/>
</dbReference>
<comment type="caution">
    <text evidence="11">The sequence shown here is derived from an EMBL/GenBank/DDBJ whole genome shotgun (WGS) entry which is preliminary data.</text>
</comment>
<dbReference type="GO" id="GO:0006281">
    <property type="term" value="P:DNA repair"/>
    <property type="evidence" value="ECO:0007669"/>
    <property type="project" value="UniProtKB-KW"/>
</dbReference>
<feature type="domain" description="Helicase ATP-binding" evidence="9">
    <location>
        <begin position="1"/>
        <end position="131"/>
    </location>
</feature>
<dbReference type="GO" id="GO:0005524">
    <property type="term" value="F:ATP binding"/>
    <property type="evidence" value="ECO:0007669"/>
    <property type="project" value="UniProtKB-KW"/>
</dbReference>
<dbReference type="InterPro" id="IPR014001">
    <property type="entry name" value="Helicase_ATP-bd"/>
</dbReference>
<keyword evidence="1" id="KW-0547">Nucleotide-binding</keyword>
<dbReference type="PROSITE" id="PS51192">
    <property type="entry name" value="HELICASE_ATP_BIND_1"/>
    <property type="match status" value="1"/>
</dbReference>
<dbReference type="Pfam" id="PF19833">
    <property type="entry name" value="RecG_dom3_C"/>
    <property type="match status" value="1"/>
</dbReference>
<keyword evidence="2" id="KW-0227">DNA damage</keyword>
<dbReference type="Pfam" id="PF00270">
    <property type="entry name" value="DEAD"/>
    <property type="match status" value="1"/>
</dbReference>
<dbReference type="PANTHER" id="PTHR47964:SF1">
    <property type="entry name" value="ATP-DEPENDENT DNA HELICASE HOMOLOG RECG, CHLOROPLASTIC"/>
    <property type="match status" value="1"/>
</dbReference>
<dbReference type="Gene3D" id="3.40.50.300">
    <property type="entry name" value="P-loop containing nucleotide triphosphate hydrolases"/>
    <property type="match status" value="2"/>
</dbReference>
<organism evidence="11 12">
    <name type="scientific">Candidatus Doudnabacteria bacterium RIFCSPHIGHO2_01_FULL_49_9</name>
    <dbReference type="NCBI Taxonomy" id="1817827"/>
    <lineage>
        <taxon>Bacteria</taxon>
        <taxon>Candidatus Doudnaibacteriota</taxon>
    </lineage>
</organism>
<keyword evidence="3" id="KW-0378">Hydrolase</keyword>
<reference evidence="11 12" key="1">
    <citation type="journal article" date="2016" name="Nat. Commun.">
        <title>Thousands of microbial genomes shed light on interconnected biogeochemical processes in an aquifer system.</title>
        <authorList>
            <person name="Anantharaman K."/>
            <person name="Brown C.T."/>
            <person name="Hug L.A."/>
            <person name="Sharon I."/>
            <person name="Castelle C.J."/>
            <person name="Probst A.J."/>
            <person name="Thomas B.C."/>
            <person name="Singh A."/>
            <person name="Wilkins M.J."/>
            <person name="Karaoz U."/>
            <person name="Brodie E.L."/>
            <person name="Williams K.H."/>
            <person name="Hubbard S.S."/>
            <person name="Banfield J.F."/>
        </authorList>
    </citation>
    <scope>NUCLEOTIDE SEQUENCE [LARGE SCALE GENOMIC DNA]</scope>
</reference>
<evidence type="ECO:0000256" key="2">
    <source>
        <dbReference type="ARBA" id="ARBA00022763"/>
    </source>
</evidence>
<evidence type="ECO:0000256" key="1">
    <source>
        <dbReference type="ARBA" id="ARBA00022741"/>
    </source>
</evidence>
<evidence type="ECO:0008006" key="13">
    <source>
        <dbReference type="Google" id="ProtNLM"/>
    </source>
</evidence>
<dbReference type="PANTHER" id="PTHR47964">
    <property type="entry name" value="ATP-DEPENDENT DNA HELICASE HOMOLOG RECG, CHLOROPLASTIC"/>
    <property type="match status" value="1"/>
</dbReference>
<evidence type="ECO:0000256" key="7">
    <source>
        <dbReference type="ARBA" id="ARBA00023204"/>
    </source>
</evidence>
<dbReference type="InterPro" id="IPR011545">
    <property type="entry name" value="DEAD/DEAH_box_helicase_dom"/>
</dbReference>
<dbReference type="GO" id="GO:0003677">
    <property type="term" value="F:DNA binding"/>
    <property type="evidence" value="ECO:0007669"/>
    <property type="project" value="UniProtKB-KW"/>
</dbReference>
<evidence type="ECO:0000256" key="8">
    <source>
        <dbReference type="SAM" id="MobiDB-lite"/>
    </source>
</evidence>
<dbReference type="Pfam" id="PF00271">
    <property type="entry name" value="Helicase_C"/>
    <property type="match status" value="1"/>
</dbReference>
<dbReference type="InterPro" id="IPR001650">
    <property type="entry name" value="Helicase_C-like"/>
</dbReference>
<feature type="compositionally biased region" description="Polar residues" evidence="8">
    <location>
        <begin position="75"/>
        <end position="96"/>
    </location>
</feature>
<proteinExistence type="predicted"/>
<dbReference type="Proteomes" id="UP000176339">
    <property type="component" value="Unassembled WGS sequence"/>
</dbReference>
<evidence type="ECO:0000256" key="5">
    <source>
        <dbReference type="ARBA" id="ARBA00022840"/>
    </source>
</evidence>
<dbReference type="InterPro" id="IPR045562">
    <property type="entry name" value="RecG_dom3_C"/>
</dbReference>
<dbReference type="SUPFAM" id="SSF52540">
    <property type="entry name" value="P-loop containing nucleoside triphosphate hydrolases"/>
    <property type="match status" value="1"/>
</dbReference>
<evidence type="ECO:0000256" key="4">
    <source>
        <dbReference type="ARBA" id="ARBA00022806"/>
    </source>
</evidence>
<keyword evidence="5" id="KW-0067">ATP-binding</keyword>
<evidence type="ECO:0000256" key="6">
    <source>
        <dbReference type="ARBA" id="ARBA00023125"/>
    </source>
</evidence>
<accession>A0A1F5P397</accession>
<evidence type="ECO:0000256" key="3">
    <source>
        <dbReference type="ARBA" id="ARBA00022801"/>
    </source>
</evidence>
<name>A0A1F5P397_9BACT</name>
<evidence type="ECO:0000313" key="12">
    <source>
        <dbReference type="Proteomes" id="UP000176339"/>
    </source>
</evidence>
<evidence type="ECO:0000259" key="9">
    <source>
        <dbReference type="PROSITE" id="PS51192"/>
    </source>
</evidence>
<dbReference type="AlphaFoldDB" id="A0A1F5P397"/>
<keyword evidence="6" id="KW-0238">DNA-binding</keyword>
<feature type="domain" description="Helicase C-terminal" evidence="10">
    <location>
        <begin position="150"/>
        <end position="308"/>
    </location>
</feature>